<dbReference type="AlphaFoldDB" id="A0A221P8G4"/>
<gene>
    <name evidence="1" type="ORF">LK07_17960</name>
</gene>
<protein>
    <recommendedName>
        <fullName evidence="3">TFIIB-type zinc ribbon-containing protein</fullName>
    </recommendedName>
</protein>
<organism evidence="1 2">
    <name type="scientific">Streptomyces pluripotens</name>
    <dbReference type="NCBI Taxonomy" id="1355015"/>
    <lineage>
        <taxon>Bacteria</taxon>
        <taxon>Bacillati</taxon>
        <taxon>Actinomycetota</taxon>
        <taxon>Actinomycetes</taxon>
        <taxon>Kitasatosporales</taxon>
        <taxon>Streptomycetaceae</taxon>
        <taxon>Streptomyces</taxon>
    </lineage>
</organism>
<proteinExistence type="predicted"/>
<dbReference type="EMBL" id="CP022433">
    <property type="protein sequence ID" value="ASN28497.1"/>
    <property type="molecule type" value="Genomic_DNA"/>
</dbReference>
<dbReference type="Proteomes" id="UP000031501">
    <property type="component" value="Chromosome"/>
</dbReference>
<reference evidence="1 2" key="1">
    <citation type="submission" date="2017-07" db="EMBL/GenBank/DDBJ databases">
        <title>Genome sequence of Streptomyces pluripotens MUSC 137T.</title>
        <authorList>
            <person name="Ser H.-L."/>
            <person name="Lee L.-H."/>
        </authorList>
    </citation>
    <scope>NUCLEOTIDE SEQUENCE [LARGE SCALE GENOMIC DNA]</scope>
    <source>
        <strain evidence="1 2">MUSC 137</strain>
    </source>
</reference>
<dbReference type="STRING" id="1355015.LK06_016805"/>
<sequence>MSRRPSSQRFRDPRRTAYDFLSEISVVCPRCMRSAFVRPVSDPEPSQRPFFAPRRLTCLHCGLTKARARRELIFPHGTARGMTDPYFGLPLLLQTETRHGWLWAYNPQHLTLIHDYVAASLRERAPWYDTGQKMTLIARLPTWIKHAKNRGEMLHAIARIRGSSF</sequence>
<evidence type="ECO:0000313" key="2">
    <source>
        <dbReference type="Proteomes" id="UP000031501"/>
    </source>
</evidence>
<keyword evidence="2" id="KW-1185">Reference proteome</keyword>
<name>A0A221P8G4_9ACTN</name>
<dbReference type="KEGG" id="splu:LK06_016805"/>
<accession>A0A221P8G4</accession>
<evidence type="ECO:0000313" key="1">
    <source>
        <dbReference type="EMBL" id="ASN28497.1"/>
    </source>
</evidence>
<evidence type="ECO:0008006" key="3">
    <source>
        <dbReference type="Google" id="ProtNLM"/>
    </source>
</evidence>
<dbReference type="OrthoDB" id="7189707at2"/>